<dbReference type="GO" id="GO:0000724">
    <property type="term" value="P:double-strand break repair via homologous recombination"/>
    <property type="evidence" value="ECO:0007669"/>
    <property type="project" value="TreeGrafter"/>
</dbReference>
<dbReference type="InterPro" id="IPR027520">
    <property type="entry name" value="Slx1"/>
</dbReference>
<keyword evidence="7" id="KW-0539">Nucleus</keyword>
<evidence type="ECO:0000259" key="9">
    <source>
        <dbReference type="PROSITE" id="PS50164"/>
    </source>
</evidence>
<dbReference type="AlphaFoldDB" id="A0A3E2HC60"/>
<evidence type="ECO:0000256" key="5">
    <source>
        <dbReference type="ARBA" id="ARBA00023172"/>
    </source>
</evidence>
<dbReference type="OMA" id="HNRGCDF"/>
<feature type="compositionally biased region" description="Basic and acidic residues" evidence="8">
    <location>
        <begin position="395"/>
        <end position="409"/>
    </location>
</feature>
<name>A0A3E2HC60_SCYLI</name>
<evidence type="ECO:0000256" key="8">
    <source>
        <dbReference type="SAM" id="MobiDB-lite"/>
    </source>
</evidence>
<gene>
    <name evidence="10" type="ORF">B7463_g5607</name>
</gene>
<keyword evidence="3" id="KW-0227">DNA damage</keyword>
<dbReference type="PROSITE" id="PS50164">
    <property type="entry name" value="GIY_YIG"/>
    <property type="match status" value="1"/>
</dbReference>
<organism evidence="10 11">
    <name type="scientific">Scytalidium lignicola</name>
    <name type="common">Hyphomycete</name>
    <dbReference type="NCBI Taxonomy" id="5539"/>
    <lineage>
        <taxon>Eukaryota</taxon>
        <taxon>Fungi</taxon>
        <taxon>Dikarya</taxon>
        <taxon>Ascomycota</taxon>
        <taxon>Pezizomycotina</taxon>
        <taxon>Leotiomycetes</taxon>
        <taxon>Leotiomycetes incertae sedis</taxon>
        <taxon>Scytalidium</taxon>
    </lineage>
</organism>
<dbReference type="CDD" id="cd10455">
    <property type="entry name" value="GIY-YIG_SLX1"/>
    <property type="match status" value="1"/>
</dbReference>
<dbReference type="PANTHER" id="PTHR20208:SF10">
    <property type="entry name" value="STRUCTURE-SPECIFIC ENDONUCLEASE SUBUNIT SLX1"/>
    <property type="match status" value="1"/>
</dbReference>
<dbReference type="STRING" id="5539.A0A3E2HC60"/>
<dbReference type="Gene3D" id="3.40.1440.10">
    <property type="entry name" value="GIY-YIG endonuclease"/>
    <property type="match status" value="1"/>
</dbReference>
<feature type="region of interest" description="Disordered" evidence="8">
    <location>
        <begin position="24"/>
        <end position="44"/>
    </location>
</feature>
<dbReference type="HAMAP" id="MF_03100">
    <property type="entry name" value="Endonuc_su_Slx1"/>
    <property type="match status" value="1"/>
</dbReference>
<proteinExistence type="inferred from homology"/>
<accession>A0A3E2HC60</accession>
<feature type="non-terminal residue" evidence="10">
    <location>
        <position position="455"/>
    </location>
</feature>
<dbReference type="InterPro" id="IPR048749">
    <property type="entry name" value="SLX1_C"/>
</dbReference>
<feature type="compositionally biased region" description="Polar residues" evidence="8">
    <location>
        <begin position="426"/>
        <end position="439"/>
    </location>
</feature>
<evidence type="ECO:0000256" key="3">
    <source>
        <dbReference type="ARBA" id="ARBA00022763"/>
    </source>
</evidence>
<evidence type="ECO:0000256" key="2">
    <source>
        <dbReference type="ARBA" id="ARBA00022759"/>
    </source>
</evidence>
<dbReference type="Gene3D" id="3.30.40.10">
    <property type="entry name" value="Zinc/RING finger domain, C3HC4 (zinc finger)"/>
    <property type="match status" value="1"/>
</dbReference>
<dbReference type="Pfam" id="PF21202">
    <property type="entry name" value="SLX1_C"/>
    <property type="match status" value="1"/>
</dbReference>
<dbReference type="OrthoDB" id="24645at2759"/>
<feature type="domain" description="GIY-YIG" evidence="9">
    <location>
        <begin position="47"/>
        <end position="131"/>
    </location>
</feature>
<dbReference type="InterPro" id="IPR050381">
    <property type="entry name" value="SLX1_endonuclease"/>
</dbReference>
<dbReference type="Proteomes" id="UP000258309">
    <property type="component" value="Unassembled WGS sequence"/>
</dbReference>
<dbReference type="InterPro" id="IPR035901">
    <property type="entry name" value="GIY-YIG_endonuc_sf"/>
</dbReference>
<reference evidence="10 11" key="1">
    <citation type="submission" date="2018-05" db="EMBL/GenBank/DDBJ databases">
        <title>Draft genome sequence of Scytalidium lignicola DSM 105466, a ubiquitous saprotrophic fungus.</title>
        <authorList>
            <person name="Buettner E."/>
            <person name="Gebauer A.M."/>
            <person name="Hofrichter M."/>
            <person name="Liers C."/>
            <person name="Kellner H."/>
        </authorList>
    </citation>
    <scope>NUCLEOTIDE SEQUENCE [LARGE SCALE GENOMIC DNA]</scope>
    <source>
        <strain evidence="10 11">DSM 105466</strain>
    </source>
</reference>
<keyword evidence="1" id="KW-0540">Nuclease</keyword>
<dbReference type="InterPro" id="IPR000305">
    <property type="entry name" value="GIY-YIG_endonuc"/>
</dbReference>
<keyword evidence="11" id="KW-1185">Reference proteome</keyword>
<dbReference type="GO" id="GO:0008821">
    <property type="term" value="F:crossover junction DNA endonuclease activity"/>
    <property type="evidence" value="ECO:0007669"/>
    <property type="project" value="TreeGrafter"/>
</dbReference>
<dbReference type="Pfam" id="PF01541">
    <property type="entry name" value="GIY-YIG"/>
    <property type="match status" value="1"/>
</dbReference>
<evidence type="ECO:0000256" key="7">
    <source>
        <dbReference type="ARBA" id="ARBA00023242"/>
    </source>
</evidence>
<evidence type="ECO:0000256" key="1">
    <source>
        <dbReference type="ARBA" id="ARBA00022722"/>
    </source>
</evidence>
<keyword evidence="5" id="KW-0233">DNA recombination</keyword>
<sequence>MGSCGSLEIHGNVLADLIMHGGSEPQAGRWRRGQPMTQRRRRRASARVGFCMITPMSTVNHSRGLYIGSTPNPVRRLRQHNGLAKGGAARTKRDSLRPWEMGCIVTGFPSQVAALKFEWAWQHPHVTQHIPPESRLTFATQKKRSGQPKNPRHTVKSLLSNLHLLLSVPSFSRWPLDVRFFAQDLHKEWDRLSKIAPDQLRDSFPIIADYPPNQPLTLPKVASTEDDQRKRDEGIEHGIHALNIDYEKHKQHVIKGRDITIFEREGSCAVCHTDLEHEGGIYTICPNPTCAAVTHITCLSKHFLVGDEESMIPIRGTCPSCRTEQTWVDVVKELTLRMRGQKEVEKLLKKKRGSKAATNILQGSLETSDLDEDTDSSLQMSDESDGDSPLASQPEKSRLDTGDEWHEIPDSEDSDDDHSTDHKISKTTVAMSNHATSALPTVIEDSDWDDIDRLD</sequence>
<feature type="compositionally biased region" description="Acidic residues" evidence="8">
    <location>
        <begin position="444"/>
        <end position="455"/>
    </location>
</feature>
<evidence type="ECO:0000313" key="11">
    <source>
        <dbReference type="Proteomes" id="UP000258309"/>
    </source>
</evidence>
<protein>
    <recommendedName>
        <fullName evidence="9">GIY-YIG domain-containing protein</fullName>
    </recommendedName>
</protein>
<evidence type="ECO:0000256" key="4">
    <source>
        <dbReference type="ARBA" id="ARBA00022801"/>
    </source>
</evidence>
<evidence type="ECO:0000256" key="6">
    <source>
        <dbReference type="ARBA" id="ARBA00023204"/>
    </source>
</evidence>
<feature type="region of interest" description="Disordered" evidence="8">
    <location>
        <begin position="359"/>
        <end position="455"/>
    </location>
</feature>
<keyword evidence="6" id="KW-0234">DNA repair</keyword>
<dbReference type="InterPro" id="IPR013083">
    <property type="entry name" value="Znf_RING/FYVE/PHD"/>
</dbReference>
<keyword evidence="2" id="KW-0255">Endonuclease</keyword>
<dbReference type="GO" id="GO:0033557">
    <property type="term" value="C:Slx1-Slx4 complex"/>
    <property type="evidence" value="ECO:0007669"/>
    <property type="project" value="InterPro"/>
</dbReference>
<evidence type="ECO:0000313" key="10">
    <source>
        <dbReference type="EMBL" id="RFU30731.1"/>
    </source>
</evidence>
<dbReference type="PANTHER" id="PTHR20208">
    <property type="entry name" value="STRUCTURE-SPECIFIC ENDONUCLEASE SUBUNIT SLX1"/>
    <property type="match status" value="1"/>
</dbReference>
<feature type="non-terminal residue" evidence="10">
    <location>
        <position position="1"/>
    </location>
</feature>
<dbReference type="EMBL" id="NCSJ02000093">
    <property type="protein sequence ID" value="RFU30731.1"/>
    <property type="molecule type" value="Genomic_DNA"/>
</dbReference>
<comment type="caution">
    <text evidence="10">The sequence shown here is derived from an EMBL/GenBank/DDBJ whole genome shotgun (WGS) entry which is preliminary data.</text>
</comment>
<dbReference type="GO" id="GO:0017108">
    <property type="term" value="F:5'-flap endonuclease activity"/>
    <property type="evidence" value="ECO:0007669"/>
    <property type="project" value="InterPro"/>
</dbReference>
<keyword evidence="4" id="KW-0378">Hydrolase</keyword>